<accession>A0A4Y7TV55</accession>
<protein>
    <submittedName>
        <fullName evidence="1">Uncharacterized protein</fullName>
    </submittedName>
</protein>
<sequence length="482" mass="55982">MAVITDLALEVLQEIVSLLPHTRPTQDPPPTSFNSTEVGYPLKEITDRYRKIAPLRTVCRAFDDAVQPILFSEVVIDCLHTRLDIVQSQFESLSSGSGPWRRYAGSLKILNLDPCYDRRPSSGGIQYWMEYFSEEQRNNAYKMEELIKTRLIPSIQTGFPNLEAVSWFVRRSDPIQELTSYLATVKTLRSLTLVFWSDRVIRDFPLDSFSNLCRISLFFFNDNNMKRMDDIWYRDARRLLQRLHLLVESSPEMAALKIGKMYRERQRSEEDLEIPLFPLDFLLTPAAKQLCHLSLRRFDLVQAGEDTMPGDYYTHLTKNLTSLTSLDLTECDYYTCPALWNAICDSNILLSSIKVDYFTAGLVKYLHRPDLPLRSLTLVLHRFSLYEDIHWDEAGDLAVLCFTTVLEAHKDTLQTLDFQVMPQYLWWLEVEKPANGEAQSDPQRPSQIARRIYLEDTSLLRCKELRKLSVTLDLRKSRVLPK</sequence>
<dbReference type="Proteomes" id="UP000298030">
    <property type="component" value="Unassembled WGS sequence"/>
</dbReference>
<name>A0A4Y7TV55_COPMI</name>
<dbReference type="STRING" id="71717.A0A4Y7TV55"/>
<dbReference type="AlphaFoldDB" id="A0A4Y7TV55"/>
<gene>
    <name evidence="1" type="ORF">FA13DRAFT_718811</name>
</gene>
<evidence type="ECO:0000313" key="1">
    <source>
        <dbReference type="EMBL" id="TEB38043.1"/>
    </source>
</evidence>
<proteinExistence type="predicted"/>
<comment type="caution">
    <text evidence="1">The sequence shown here is derived from an EMBL/GenBank/DDBJ whole genome shotgun (WGS) entry which is preliminary data.</text>
</comment>
<keyword evidence="2" id="KW-1185">Reference proteome</keyword>
<dbReference type="OrthoDB" id="2916000at2759"/>
<organism evidence="1 2">
    <name type="scientific">Coprinellus micaceus</name>
    <name type="common">Glistening ink-cap mushroom</name>
    <name type="synonym">Coprinus micaceus</name>
    <dbReference type="NCBI Taxonomy" id="71717"/>
    <lineage>
        <taxon>Eukaryota</taxon>
        <taxon>Fungi</taxon>
        <taxon>Dikarya</taxon>
        <taxon>Basidiomycota</taxon>
        <taxon>Agaricomycotina</taxon>
        <taxon>Agaricomycetes</taxon>
        <taxon>Agaricomycetidae</taxon>
        <taxon>Agaricales</taxon>
        <taxon>Agaricineae</taxon>
        <taxon>Psathyrellaceae</taxon>
        <taxon>Coprinellus</taxon>
    </lineage>
</organism>
<evidence type="ECO:0000313" key="2">
    <source>
        <dbReference type="Proteomes" id="UP000298030"/>
    </source>
</evidence>
<reference evidence="1 2" key="1">
    <citation type="journal article" date="2019" name="Nat. Ecol. Evol.">
        <title>Megaphylogeny resolves global patterns of mushroom evolution.</title>
        <authorList>
            <person name="Varga T."/>
            <person name="Krizsan K."/>
            <person name="Foldi C."/>
            <person name="Dima B."/>
            <person name="Sanchez-Garcia M."/>
            <person name="Sanchez-Ramirez S."/>
            <person name="Szollosi G.J."/>
            <person name="Szarkandi J.G."/>
            <person name="Papp V."/>
            <person name="Albert L."/>
            <person name="Andreopoulos W."/>
            <person name="Angelini C."/>
            <person name="Antonin V."/>
            <person name="Barry K.W."/>
            <person name="Bougher N.L."/>
            <person name="Buchanan P."/>
            <person name="Buyck B."/>
            <person name="Bense V."/>
            <person name="Catcheside P."/>
            <person name="Chovatia M."/>
            <person name="Cooper J."/>
            <person name="Damon W."/>
            <person name="Desjardin D."/>
            <person name="Finy P."/>
            <person name="Geml J."/>
            <person name="Haridas S."/>
            <person name="Hughes K."/>
            <person name="Justo A."/>
            <person name="Karasinski D."/>
            <person name="Kautmanova I."/>
            <person name="Kiss B."/>
            <person name="Kocsube S."/>
            <person name="Kotiranta H."/>
            <person name="LaButti K.M."/>
            <person name="Lechner B.E."/>
            <person name="Liimatainen K."/>
            <person name="Lipzen A."/>
            <person name="Lukacs Z."/>
            <person name="Mihaltcheva S."/>
            <person name="Morgado L.N."/>
            <person name="Niskanen T."/>
            <person name="Noordeloos M.E."/>
            <person name="Ohm R.A."/>
            <person name="Ortiz-Santana B."/>
            <person name="Ovrebo C."/>
            <person name="Racz N."/>
            <person name="Riley R."/>
            <person name="Savchenko A."/>
            <person name="Shiryaev A."/>
            <person name="Soop K."/>
            <person name="Spirin V."/>
            <person name="Szebenyi C."/>
            <person name="Tomsovsky M."/>
            <person name="Tulloss R.E."/>
            <person name="Uehling J."/>
            <person name="Grigoriev I.V."/>
            <person name="Vagvolgyi C."/>
            <person name="Papp T."/>
            <person name="Martin F.M."/>
            <person name="Miettinen O."/>
            <person name="Hibbett D.S."/>
            <person name="Nagy L.G."/>
        </authorList>
    </citation>
    <scope>NUCLEOTIDE SEQUENCE [LARGE SCALE GENOMIC DNA]</scope>
    <source>
        <strain evidence="1 2">FP101781</strain>
    </source>
</reference>
<dbReference type="EMBL" id="QPFP01000003">
    <property type="protein sequence ID" value="TEB38043.1"/>
    <property type="molecule type" value="Genomic_DNA"/>
</dbReference>